<feature type="region of interest" description="Disordered" evidence="1">
    <location>
        <begin position="349"/>
        <end position="418"/>
    </location>
</feature>
<protein>
    <submittedName>
        <fullName evidence="2">Uncharacterized protein</fullName>
    </submittedName>
</protein>
<feature type="compositionally biased region" description="Basic and acidic residues" evidence="1">
    <location>
        <begin position="408"/>
        <end position="418"/>
    </location>
</feature>
<evidence type="ECO:0000256" key="1">
    <source>
        <dbReference type="SAM" id="MobiDB-lite"/>
    </source>
</evidence>
<reference evidence="2" key="1">
    <citation type="submission" date="2015-11" db="EMBL/GenBank/DDBJ databases">
        <title>De novo transcriptome assembly of four potential Pierce s Disease insect vectors from Arizona vineyards.</title>
        <authorList>
            <person name="Tassone E.E."/>
        </authorList>
    </citation>
    <scope>NUCLEOTIDE SEQUENCE</scope>
</reference>
<evidence type="ECO:0000313" key="2">
    <source>
        <dbReference type="EMBL" id="JAS92715.1"/>
    </source>
</evidence>
<dbReference type="EMBL" id="GECU01014991">
    <property type="protein sequence ID" value="JAS92715.1"/>
    <property type="molecule type" value="Transcribed_RNA"/>
</dbReference>
<proteinExistence type="predicted"/>
<dbReference type="AlphaFoldDB" id="A0A1B6J0K4"/>
<sequence>AGVGAINLMGPAEIYQYSSLLDKIPGCYYHSGDYPAGEVFEKDPTNNFSIKLSALWVDCIAKTHGACEEYILERQKCPQWIISIVEEKEYWVEADGPTMFLTVRREIESWCKRAGAVYVEIAFMLLQGLLSLEQAVSVNLRGDSVQHSTILSFLATSPPVRRNYPDNPVWEHGKFMTGEGVWDFNEISILRDFIVAVARLKRGALESIRKEIKDPINTEFFCVGRFVDQDLCGIFDDIENMAELAWSMLTQVLRHLLVLEKLKNDPALSSASGSLSPLSPDMPVFREVRDIFVGTEKTMKRVFDSLGNKRYLLNEIRYGSIRRVAQECFLKQKNDSAGAAHDGLRRACDLNADSEPPSGEAKDSRTGRGVKRGYVSIRGAPFPPAFRGVTSMPPHDRLPDSGQAETPDAPRDGHAGWP</sequence>
<feature type="non-terminal residue" evidence="2">
    <location>
        <position position="418"/>
    </location>
</feature>
<accession>A0A1B6J0K4</accession>
<gene>
    <name evidence="2" type="ORF">g.7197</name>
</gene>
<feature type="non-terminal residue" evidence="2">
    <location>
        <position position="1"/>
    </location>
</feature>
<organism evidence="2">
    <name type="scientific">Homalodisca liturata</name>
    <dbReference type="NCBI Taxonomy" id="320908"/>
    <lineage>
        <taxon>Eukaryota</taxon>
        <taxon>Metazoa</taxon>
        <taxon>Ecdysozoa</taxon>
        <taxon>Arthropoda</taxon>
        <taxon>Hexapoda</taxon>
        <taxon>Insecta</taxon>
        <taxon>Pterygota</taxon>
        <taxon>Neoptera</taxon>
        <taxon>Paraneoptera</taxon>
        <taxon>Hemiptera</taxon>
        <taxon>Auchenorrhyncha</taxon>
        <taxon>Membracoidea</taxon>
        <taxon>Cicadellidae</taxon>
        <taxon>Cicadellinae</taxon>
        <taxon>Proconiini</taxon>
        <taxon>Homalodisca</taxon>
    </lineage>
</organism>
<name>A0A1B6J0K4_9HEMI</name>